<dbReference type="GO" id="GO:0015031">
    <property type="term" value="P:protein transport"/>
    <property type="evidence" value="ECO:0007669"/>
    <property type="project" value="UniProtKB-KW"/>
</dbReference>
<evidence type="ECO:0000256" key="7">
    <source>
        <dbReference type="ARBA" id="ARBA00023136"/>
    </source>
</evidence>
<dbReference type="InterPro" id="IPR005225">
    <property type="entry name" value="Small_GTP-bd"/>
</dbReference>
<dbReference type="AlphaFoldDB" id="A0A8S1P1B4"/>
<evidence type="ECO:0000256" key="6">
    <source>
        <dbReference type="ARBA" id="ARBA00023134"/>
    </source>
</evidence>
<evidence type="ECO:0000313" key="12">
    <source>
        <dbReference type="Proteomes" id="UP000688137"/>
    </source>
</evidence>
<dbReference type="Pfam" id="PF00071">
    <property type="entry name" value="Ras"/>
    <property type="match status" value="1"/>
</dbReference>
<dbReference type="PROSITE" id="PS51419">
    <property type="entry name" value="RAB"/>
    <property type="match status" value="1"/>
</dbReference>
<evidence type="ECO:0000256" key="1">
    <source>
        <dbReference type="ARBA" id="ARBA00006270"/>
    </source>
</evidence>
<dbReference type="SMART" id="SM00176">
    <property type="entry name" value="RAN"/>
    <property type="match status" value="1"/>
</dbReference>
<comment type="similarity">
    <text evidence="1">Belongs to the small GTPase superfamily. Rab family.</text>
</comment>
<dbReference type="OMA" id="VEEWIIN"/>
<keyword evidence="3" id="KW-0813">Transport</keyword>
<dbReference type="GO" id="GO:0003924">
    <property type="term" value="F:GTPase activity"/>
    <property type="evidence" value="ECO:0007669"/>
    <property type="project" value="InterPro"/>
</dbReference>
<keyword evidence="12" id="KW-1185">Reference proteome</keyword>
<keyword evidence="6" id="KW-0342">GTP-binding</keyword>
<evidence type="ECO:0000313" key="11">
    <source>
        <dbReference type="EMBL" id="CAD8094224.1"/>
    </source>
</evidence>
<dbReference type="FunFam" id="3.40.50.300:FF:000808">
    <property type="entry name" value="Small GTP-binding protein, putative"/>
    <property type="match status" value="1"/>
</dbReference>
<keyword evidence="8" id="KW-0449">Lipoprotein</keyword>
<evidence type="ECO:0000256" key="5">
    <source>
        <dbReference type="ARBA" id="ARBA00022927"/>
    </source>
</evidence>
<gene>
    <name evidence="11" type="ORF">PPRIM_AZ9-3.1.T0950062</name>
</gene>
<dbReference type="SMART" id="SM00177">
    <property type="entry name" value="ARF"/>
    <property type="match status" value="1"/>
</dbReference>
<evidence type="ECO:0000256" key="4">
    <source>
        <dbReference type="ARBA" id="ARBA00022741"/>
    </source>
</evidence>
<dbReference type="PROSITE" id="PS51420">
    <property type="entry name" value="RHO"/>
    <property type="match status" value="1"/>
</dbReference>
<dbReference type="PROSITE" id="PS51421">
    <property type="entry name" value="RAS"/>
    <property type="match status" value="1"/>
</dbReference>
<keyword evidence="5" id="KW-0653">Protein transport</keyword>
<comment type="caution">
    <text evidence="11">The sequence shown here is derived from an EMBL/GenBank/DDBJ whole genome shotgun (WGS) entry which is preliminary data.</text>
</comment>
<keyword evidence="9" id="KW-0636">Prenylation</keyword>
<dbReference type="SMART" id="SM00173">
    <property type="entry name" value="RAS"/>
    <property type="match status" value="1"/>
</dbReference>
<reference evidence="11" key="1">
    <citation type="submission" date="2021-01" db="EMBL/GenBank/DDBJ databases">
        <authorList>
            <consortium name="Genoscope - CEA"/>
            <person name="William W."/>
        </authorList>
    </citation>
    <scope>NUCLEOTIDE SEQUENCE</scope>
</reference>
<accession>A0A8S1P1B4</accession>
<dbReference type="EMBL" id="CAJJDM010000098">
    <property type="protein sequence ID" value="CAD8094224.1"/>
    <property type="molecule type" value="Genomic_DNA"/>
</dbReference>
<dbReference type="GO" id="GO:0005525">
    <property type="term" value="F:GTP binding"/>
    <property type="evidence" value="ECO:0007669"/>
    <property type="project" value="UniProtKB-KW"/>
</dbReference>
<evidence type="ECO:0000256" key="3">
    <source>
        <dbReference type="ARBA" id="ARBA00022448"/>
    </source>
</evidence>
<dbReference type="PANTHER" id="PTHR47978">
    <property type="match status" value="1"/>
</dbReference>
<dbReference type="NCBIfam" id="TIGR00231">
    <property type="entry name" value="small_GTP"/>
    <property type="match status" value="1"/>
</dbReference>
<evidence type="ECO:0000256" key="8">
    <source>
        <dbReference type="ARBA" id="ARBA00023288"/>
    </source>
</evidence>
<dbReference type="InterPro" id="IPR001806">
    <property type="entry name" value="Small_GTPase"/>
</dbReference>
<dbReference type="SMART" id="SM00174">
    <property type="entry name" value="RHO"/>
    <property type="match status" value="1"/>
</dbReference>
<sequence>MKKQKFEDRVYKVVTLGEGRVGKTSIITRFFHNSFQEQTQETSDGYCKEKTIQTKKGPIDLAIWDTAGQEKYHSLAPLYYRNSDAAIIVYDITVKETLQKGRQWIQELKQLAENDNMLLVIVGNKCDMHIHKDVEQSQIDELCNQYNAKHFLVSAKSGKGITEVFDYLANELMQFVKQTKERSSLQQGKKKQQQNEGGGCC</sequence>
<dbReference type="GO" id="GO:0032482">
    <property type="term" value="P:Rab protein signal transduction"/>
    <property type="evidence" value="ECO:0007669"/>
    <property type="project" value="InterPro"/>
</dbReference>
<dbReference type="CDD" id="cd04123">
    <property type="entry name" value="Rab21"/>
    <property type="match status" value="1"/>
</dbReference>
<evidence type="ECO:0000256" key="9">
    <source>
        <dbReference type="ARBA" id="ARBA00023289"/>
    </source>
</evidence>
<comment type="subcellular location">
    <subcellularLocation>
        <location evidence="10">Endomembrane system</location>
        <topology evidence="10">Lipid-anchor</topology>
    </subcellularLocation>
</comment>
<name>A0A8S1P1B4_PARPR</name>
<dbReference type="InterPro" id="IPR041833">
    <property type="entry name" value="Rab21"/>
</dbReference>
<evidence type="ECO:0000256" key="2">
    <source>
        <dbReference type="ARBA" id="ARBA00014900"/>
    </source>
</evidence>
<keyword evidence="7" id="KW-0472">Membrane</keyword>
<keyword evidence="4" id="KW-0547">Nucleotide-binding</keyword>
<proteinExistence type="inferred from homology"/>
<organism evidence="11 12">
    <name type="scientific">Paramecium primaurelia</name>
    <dbReference type="NCBI Taxonomy" id="5886"/>
    <lineage>
        <taxon>Eukaryota</taxon>
        <taxon>Sar</taxon>
        <taxon>Alveolata</taxon>
        <taxon>Ciliophora</taxon>
        <taxon>Intramacronucleata</taxon>
        <taxon>Oligohymenophorea</taxon>
        <taxon>Peniculida</taxon>
        <taxon>Parameciidae</taxon>
        <taxon>Paramecium</taxon>
    </lineage>
</organism>
<protein>
    <recommendedName>
        <fullName evidence="2">Ras-related protein Rab-21</fullName>
    </recommendedName>
</protein>
<evidence type="ECO:0000256" key="10">
    <source>
        <dbReference type="ARBA" id="ARBA00037868"/>
    </source>
</evidence>
<dbReference type="SMART" id="SM00175">
    <property type="entry name" value="RAB"/>
    <property type="match status" value="1"/>
</dbReference>
<dbReference type="Proteomes" id="UP000688137">
    <property type="component" value="Unassembled WGS sequence"/>
</dbReference>
<dbReference type="GO" id="GO:0012505">
    <property type="term" value="C:endomembrane system"/>
    <property type="evidence" value="ECO:0007669"/>
    <property type="project" value="UniProtKB-SubCell"/>
</dbReference>